<evidence type="ECO:0000313" key="1">
    <source>
        <dbReference type="EMBL" id="KAB2586694.1"/>
    </source>
</evidence>
<accession>A0A5N5EIR1</accession>
<feature type="non-terminal residue" evidence="1">
    <location>
        <position position="70"/>
    </location>
</feature>
<organism evidence="1 2">
    <name type="scientific">Rhodococcus erythropolis</name>
    <name type="common">Arthrobacter picolinophilus</name>
    <dbReference type="NCBI Taxonomy" id="1833"/>
    <lineage>
        <taxon>Bacteria</taxon>
        <taxon>Bacillati</taxon>
        <taxon>Actinomycetota</taxon>
        <taxon>Actinomycetes</taxon>
        <taxon>Mycobacteriales</taxon>
        <taxon>Nocardiaceae</taxon>
        <taxon>Rhodococcus</taxon>
        <taxon>Rhodococcus erythropolis group</taxon>
    </lineage>
</organism>
<dbReference type="AlphaFoldDB" id="A0A5N5EIR1"/>
<comment type="caution">
    <text evidence="1">The sequence shown here is derived from an EMBL/GenBank/DDBJ whole genome shotgun (WGS) entry which is preliminary data.</text>
</comment>
<gene>
    <name evidence="1" type="ORF">BS297_03930</name>
</gene>
<dbReference type="EMBL" id="MRBO01000143">
    <property type="protein sequence ID" value="KAB2586694.1"/>
    <property type="molecule type" value="Genomic_DNA"/>
</dbReference>
<evidence type="ECO:0000313" key="2">
    <source>
        <dbReference type="Proteomes" id="UP000325576"/>
    </source>
</evidence>
<reference evidence="1 2" key="1">
    <citation type="journal article" date="2017" name="Poromechanics V (2013)">
        <title>Genomic Characterization of the Arsenic-Tolerant Actinobacterium, &lt;i&gt;Rhodococcus erythropolis&lt;/i&gt; S43.</title>
        <authorList>
            <person name="Retamal-Morales G."/>
            <person name="Mehnert M."/>
            <person name="Schwabe R."/>
            <person name="Tischler D."/>
            <person name="Schloemann M."/>
            <person name="Levican G.J."/>
        </authorList>
    </citation>
    <scope>NUCLEOTIDE SEQUENCE [LARGE SCALE GENOMIC DNA]</scope>
    <source>
        <strain evidence="1 2">S43</strain>
    </source>
</reference>
<dbReference type="Proteomes" id="UP000325576">
    <property type="component" value="Unassembled WGS sequence"/>
</dbReference>
<protein>
    <submittedName>
        <fullName evidence="1">Peptidase</fullName>
    </submittedName>
</protein>
<sequence>MKLFLSSYRFGDHREAFVDLVGRGARIAVIAAAADSWPVNARSSAVTSELTPLRAAGFTAEEVDVRDFLG</sequence>
<name>A0A5N5EIR1_RHOER</name>
<proteinExistence type="predicted"/>